<organism evidence="1 2">
    <name type="scientific">Portunus trituberculatus</name>
    <name type="common">Swimming crab</name>
    <name type="synonym">Neptunus trituberculatus</name>
    <dbReference type="NCBI Taxonomy" id="210409"/>
    <lineage>
        <taxon>Eukaryota</taxon>
        <taxon>Metazoa</taxon>
        <taxon>Ecdysozoa</taxon>
        <taxon>Arthropoda</taxon>
        <taxon>Crustacea</taxon>
        <taxon>Multicrustacea</taxon>
        <taxon>Malacostraca</taxon>
        <taxon>Eumalacostraca</taxon>
        <taxon>Eucarida</taxon>
        <taxon>Decapoda</taxon>
        <taxon>Pleocyemata</taxon>
        <taxon>Brachyura</taxon>
        <taxon>Eubrachyura</taxon>
        <taxon>Portunoidea</taxon>
        <taxon>Portunidae</taxon>
        <taxon>Portuninae</taxon>
        <taxon>Portunus</taxon>
    </lineage>
</organism>
<dbReference type="EMBL" id="VSRR010000345">
    <property type="protein sequence ID" value="MPC14340.1"/>
    <property type="molecule type" value="Genomic_DNA"/>
</dbReference>
<comment type="caution">
    <text evidence="1">The sequence shown here is derived from an EMBL/GenBank/DDBJ whole genome shotgun (WGS) entry which is preliminary data.</text>
</comment>
<gene>
    <name evidence="1" type="ORF">E2C01_007104</name>
</gene>
<evidence type="ECO:0000313" key="2">
    <source>
        <dbReference type="Proteomes" id="UP000324222"/>
    </source>
</evidence>
<protein>
    <submittedName>
        <fullName evidence="1">Uncharacterized protein</fullName>
    </submittedName>
</protein>
<dbReference type="Proteomes" id="UP000324222">
    <property type="component" value="Unassembled WGS sequence"/>
</dbReference>
<proteinExistence type="predicted"/>
<name>A0A5B7CY22_PORTR</name>
<evidence type="ECO:0000313" key="1">
    <source>
        <dbReference type="EMBL" id="MPC14340.1"/>
    </source>
</evidence>
<sequence length="148" mass="15273">MTTYQIEFFAIIFSINKNTTVTIGCLCPLEGGEAVCAQQEPPPGQSGLGHWPLSLGVALACLPSADRCVVSAQCRVPRVSATFARPAARRTSALPSCRQLTDGITGKVMSGPGNSGQHLPDVIAAAITSRAGGARPAGREGDARQQGV</sequence>
<dbReference type="AlphaFoldDB" id="A0A5B7CY22"/>
<keyword evidence="2" id="KW-1185">Reference proteome</keyword>
<reference evidence="1 2" key="1">
    <citation type="submission" date="2019-05" db="EMBL/GenBank/DDBJ databases">
        <title>Another draft genome of Portunus trituberculatus and its Hox gene families provides insights of decapod evolution.</title>
        <authorList>
            <person name="Jeong J.-H."/>
            <person name="Song I."/>
            <person name="Kim S."/>
            <person name="Choi T."/>
            <person name="Kim D."/>
            <person name="Ryu S."/>
            <person name="Kim W."/>
        </authorList>
    </citation>
    <scope>NUCLEOTIDE SEQUENCE [LARGE SCALE GENOMIC DNA]</scope>
    <source>
        <tissue evidence="1">Muscle</tissue>
    </source>
</reference>
<accession>A0A5B7CY22</accession>